<comment type="caution">
    <text evidence="3">The sequence shown here is derived from an EMBL/GenBank/DDBJ whole genome shotgun (WGS) entry which is preliminary data.</text>
</comment>
<organism evidence="3 4">
    <name type="scientific">Borborobacter arsenicus</name>
    <dbReference type="NCBI Taxonomy" id="1851146"/>
    <lineage>
        <taxon>Bacteria</taxon>
        <taxon>Pseudomonadati</taxon>
        <taxon>Pseudomonadota</taxon>
        <taxon>Alphaproteobacteria</taxon>
        <taxon>Hyphomicrobiales</taxon>
        <taxon>Phyllobacteriaceae</taxon>
        <taxon>Borborobacter</taxon>
    </lineage>
</organism>
<dbReference type="RefSeq" id="WP_128628428.1">
    <property type="nucleotide sequence ID" value="NZ_RKST01000032.1"/>
</dbReference>
<gene>
    <name evidence="3" type="ORF">EET67_21650</name>
</gene>
<evidence type="ECO:0000256" key="2">
    <source>
        <dbReference type="SAM" id="SignalP"/>
    </source>
</evidence>
<reference evidence="3 4" key="1">
    <citation type="submission" date="2018-11" db="EMBL/GenBank/DDBJ databases">
        <title>Pseudaminobacter arsenicus sp. nov., an arsenic-resistant bacterium isolated from arsenic-rich aquifers.</title>
        <authorList>
            <person name="Mu Y."/>
        </authorList>
    </citation>
    <scope>NUCLEOTIDE SEQUENCE [LARGE SCALE GENOMIC DNA]</scope>
    <source>
        <strain evidence="3 4">CB3</strain>
    </source>
</reference>
<accession>A0A432V109</accession>
<evidence type="ECO:0000313" key="4">
    <source>
        <dbReference type="Proteomes" id="UP000281647"/>
    </source>
</evidence>
<feature type="signal peptide" evidence="2">
    <location>
        <begin position="1"/>
        <end position="19"/>
    </location>
</feature>
<dbReference type="Proteomes" id="UP000281647">
    <property type="component" value="Unassembled WGS sequence"/>
</dbReference>
<dbReference type="EMBL" id="RKST01000032">
    <property type="protein sequence ID" value="RUM95732.1"/>
    <property type="molecule type" value="Genomic_DNA"/>
</dbReference>
<dbReference type="PROSITE" id="PS51257">
    <property type="entry name" value="PROKAR_LIPOPROTEIN"/>
    <property type="match status" value="1"/>
</dbReference>
<evidence type="ECO:0000256" key="1">
    <source>
        <dbReference type="SAM" id="MobiDB-lite"/>
    </source>
</evidence>
<sequence>MKLASVAVLASLSVAGCTATNPPNVLPDFNPADPIMGLREAHHHSVIDYRHREPTEPKNWRQLNDRLAPGNEGAGS</sequence>
<keyword evidence="4" id="KW-1185">Reference proteome</keyword>
<feature type="region of interest" description="Disordered" evidence="1">
    <location>
        <begin position="50"/>
        <end position="76"/>
    </location>
</feature>
<protein>
    <submittedName>
        <fullName evidence="3">Uncharacterized protein</fullName>
    </submittedName>
</protein>
<evidence type="ECO:0000313" key="3">
    <source>
        <dbReference type="EMBL" id="RUM95732.1"/>
    </source>
</evidence>
<name>A0A432V109_9HYPH</name>
<feature type="compositionally biased region" description="Basic and acidic residues" evidence="1">
    <location>
        <begin position="50"/>
        <end position="59"/>
    </location>
</feature>
<dbReference type="AlphaFoldDB" id="A0A432V109"/>
<feature type="chain" id="PRO_5019451123" evidence="2">
    <location>
        <begin position="20"/>
        <end position="76"/>
    </location>
</feature>
<keyword evidence="2" id="KW-0732">Signal</keyword>
<dbReference type="OrthoDB" id="8084577at2"/>
<proteinExistence type="predicted"/>